<dbReference type="AlphaFoldDB" id="A0A2Z4FMI1"/>
<organism evidence="1 2">
    <name type="scientific">Bradymonas sediminis</name>
    <dbReference type="NCBI Taxonomy" id="1548548"/>
    <lineage>
        <taxon>Bacteria</taxon>
        <taxon>Deltaproteobacteria</taxon>
        <taxon>Bradymonadales</taxon>
        <taxon>Bradymonadaceae</taxon>
        <taxon>Bradymonas</taxon>
    </lineage>
</organism>
<dbReference type="EMBL" id="CP030032">
    <property type="protein sequence ID" value="AWV90179.1"/>
    <property type="molecule type" value="Genomic_DNA"/>
</dbReference>
<name>A0A2Z4FMI1_9DELT</name>
<proteinExistence type="predicted"/>
<dbReference type="RefSeq" id="WP_111335418.1">
    <property type="nucleotide sequence ID" value="NZ_CP030032.1"/>
</dbReference>
<dbReference type="KEGG" id="bsed:DN745_12885"/>
<protein>
    <submittedName>
        <fullName evidence="1">Uncharacterized protein</fullName>
    </submittedName>
</protein>
<accession>A0A2Z4FMI1</accession>
<evidence type="ECO:0000313" key="1">
    <source>
        <dbReference type="EMBL" id="AWV90179.1"/>
    </source>
</evidence>
<evidence type="ECO:0000313" key="2">
    <source>
        <dbReference type="Proteomes" id="UP000249799"/>
    </source>
</evidence>
<gene>
    <name evidence="1" type="ORF">DN745_12885</name>
</gene>
<sequence length="178" mass="19702">MGHFNTREMWWFLGFLGVALLAGFFLGGEVALGAQIALFDNMLKVSAIVLGVAGVWIGVLHGQELRALGSSGAIAANTAVEAPGDTIFERLIRLVLWSTFVVCLSLAVLIWGEAIVGATAIDEYKSARVIFFSLLSWVALFEIYLLLMSLIPLSDLDDKTRLNMKQKERRKRDQSRRE</sequence>
<dbReference type="Proteomes" id="UP000249799">
    <property type="component" value="Chromosome"/>
</dbReference>
<reference evidence="1 2" key="1">
    <citation type="submission" date="2018-06" db="EMBL/GenBank/DDBJ databases">
        <title>Lujinxingia sediminis gen. nov. sp. nov., a new facultative anaerobic member of the class Deltaproteobacteria, and proposal of Lujinxingaceae fam. nov.</title>
        <authorList>
            <person name="Guo L.-Y."/>
            <person name="Li C.-M."/>
            <person name="Wang S."/>
            <person name="Du Z.-J."/>
        </authorList>
    </citation>
    <scope>NUCLEOTIDE SEQUENCE [LARGE SCALE GENOMIC DNA]</scope>
    <source>
        <strain evidence="1 2">FA350</strain>
    </source>
</reference>
<keyword evidence="2" id="KW-1185">Reference proteome</keyword>